<proteinExistence type="predicted"/>
<feature type="domain" description="Methyltransferase" evidence="2">
    <location>
        <begin position="273"/>
        <end position="581"/>
    </location>
</feature>
<dbReference type="Gene3D" id="3.40.50.1820">
    <property type="entry name" value="alpha/beta hydrolase"/>
    <property type="match status" value="1"/>
</dbReference>
<dbReference type="Gene3D" id="3.40.50.150">
    <property type="entry name" value="Vaccinia Virus protein VP39"/>
    <property type="match status" value="1"/>
</dbReference>
<evidence type="ECO:0000313" key="4">
    <source>
        <dbReference type="Proteomes" id="UP000017813"/>
    </source>
</evidence>
<sequence>MNQSETTHHFTASDGTQIFYRHRPAANGNTGRAIVLLHRGHEHSERMMYVHEELRLSEFACFAWDARGHGYTTGERGDSPSVATTIDDLDQFIKHIQHEHGITPENICLIVQSVGAVIAAGWLNDYAPKIRCAILAAPAFKVKLYVPFARPALRLAQKWRGNFFVKSYVKAHYLTHDIARQHSYNHDSLIAPAISVRVLLGLYDLASRLVRNAHQITTPIQMLISGSDFVVHAAPQHEFYNRLGSHIKERHVFKGFYHDTLGEKQREDVFVQMRRFIEQCFAEPLKIIDVTQNHLSSYSRYQADKFATPLSCCSPRGMYWAMTRAAIRFGAKYSEGLRIGCERGFDSGSTLDYIYQNQANGKNEFGTFIDRIYLNAVGWRGIRQRKNHLKQAIHVACDKLTAARKKIHILDIAAGHGRYVLDALPSEKLPESVRLRDYSSINVAAGQAMIAERGLENVVTFEQVDAFNLENYKKLKPRPTLGIVSGLHELFSDNDLILQSLKGFGEAISKGGYLIYTNQPHHPQQELIARALTSHKDGKPNWVMRCRSQQEMDELVEKAGFYKIQQWIDDDGIFTVSLAVKGAEASILHEDSGTLNEDNVSGK</sequence>
<dbReference type="Pfam" id="PF12147">
    <property type="entry name" value="Methyltransf_20"/>
    <property type="match status" value="1"/>
</dbReference>
<dbReference type="InterPro" id="IPR029063">
    <property type="entry name" value="SAM-dependent_MTases_sf"/>
</dbReference>
<keyword evidence="4" id="KW-1185">Reference proteome</keyword>
<dbReference type="AlphaFoldDB" id="V9HMF1"/>
<evidence type="ECO:0000259" key="2">
    <source>
        <dbReference type="Pfam" id="PF12147"/>
    </source>
</evidence>
<dbReference type="SUPFAM" id="SSF53474">
    <property type="entry name" value="alpha/beta-Hydrolases"/>
    <property type="match status" value="1"/>
</dbReference>
<dbReference type="eggNOG" id="COG2267">
    <property type="taxonomic scope" value="Bacteria"/>
</dbReference>
<dbReference type="KEGG" id="smur:BWP33_05595"/>
<evidence type="ECO:0000259" key="1">
    <source>
        <dbReference type="Pfam" id="PF12146"/>
    </source>
</evidence>
<reference evidence="3 4" key="2">
    <citation type="submission" date="2011-10" db="EMBL/GenBank/DDBJ databases">
        <title>The Genome Sequence of Simonsiella muelleri ATCC 29453.</title>
        <authorList>
            <consortium name="The Broad Institute Genome Sequencing Platform"/>
            <consortium name="The Broad Institute Genome Sequencing Center for Infectious Disease"/>
            <person name="Earl A."/>
            <person name="Ward D."/>
            <person name="Feldgarden M."/>
            <person name="Gevers D."/>
            <person name="Izard J."/>
            <person name="Baranova O.V."/>
            <person name="Blanton J.M."/>
            <person name="Tanner A.C."/>
            <person name="Dewhirst F."/>
            <person name="Young S.K."/>
            <person name="Zeng Q."/>
            <person name="Gargeya S."/>
            <person name="Fitzgerald M."/>
            <person name="Haas B."/>
            <person name="Abouelleil A."/>
            <person name="Alvarado L."/>
            <person name="Arachchi H.M."/>
            <person name="Berlin A."/>
            <person name="Brown A."/>
            <person name="Chapman S.B."/>
            <person name="Chen Z."/>
            <person name="Dunbar C."/>
            <person name="Freedman E."/>
            <person name="Gearin G."/>
            <person name="Goldberg J."/>
            <person name="Griggs A."/>
            <person name="Gujja S."/>
            <person name="Heiman D."/>
            <person name="Howarth C."/>
            <person name="Larson L."/>
            <person name="Lui A."/>
            <person name="MacDonald P.J.P."/>
            <person name="Montmayeur A."/>
            <person name="Murphy C."/>
            <person name="Neiman D."/>
            <person name="Pearson M."/>
            <person name="Priest M."/>
            <person name="Roberts A."/>
            <person name="Saif S."/>
            <person name="Shea T."/>
            <person name="Shenoy N."/>
            <person name="Sisk P."/>
            <person name="Stolte C."/>
            <person name="Sykes S."/>
            <person name="Wortman J."/>
            <person name="Nusbaum C."/>
            <person name="Birren B."/>
        </authorList>
    </citation>
    <scope>NUCLEOTIDE SEQUENCE [LARGE SCALE GENOMIC DNA]</scope>
    <source>
        <strain evidence="3 4">ATCC 29453</strain>
    </source>
</reference>
<dbReference type="FunFam" id="3.40.50.1820:FF:000201">
    <property type="entry name" value="Alpha/beta fold hydrolase"/>
    <property type="match status" value="1"/>
</dbReference>
<protein>
    <recommendedName>
        <fullName evidence="5">Serine aminopeptidase S33 domain-containing protein</fullName>
    </recommendedName>
</protein>
<organism evidence="3 4">
    <name type="scientific">Simonsiella muelleri ATCC 29453</name>
    <dbReference type="NCBI Taxonomy" id="641147"/>
    <lineage>
        <taxon>Bacteria</taxon>
        <taxon>Pseudomonadati</taxon>
        <taxon>Pseudomonadota</taxon>
        <taxon>Betaproteobacteria</taxon>
        <taxon>Neisseriales</taxon>
        <taxon>Neisseriaceae</taxon>
        <taxon>Simonsiella</taxon>
    </lineage>
</organism>
<accession>V9HMF1</accession>
<reference evidence="3 4" key="1">
    <citation type="submission" date="2010-03" db="EMBL/GenBank/DDBJ databases">
        <authorList>
            <consortium name="The Broad Institute Genome Sequencing Platform"/>
            <person name="Ward D."/>
            <person name="Earl A."/>
            <person name="Feldgarden M."/>
            <person name="Gevers D."/>
            <person name="Young S."/>
            <person name="Zeng Q."/>
            <person name="Koehrsen M."/>
            <person name="Alvarado L."/>
            <person name="Berlin A.M."/>
            <person name="Borenstein D."/>
            <person name="Chapman S.B."/>
            <person name="Chen Z."/>
            <person name="Engels R."/>
            <person name="Freedman E."/>
            <person name="Gellesch M."/>
            <person name="Goldberg J."/>
            <person name="Griggs A."/>
            <person name="Gujja S."/>
            <person name="Heilman E.R."/>
            <person name="Heiman D.I."/>
            <person name="Hepburn T.A."/>
            <person name="Howarth C."/>
            <person name="Jen D."/>
            <person name="Larson L."/>
            <person name="Mehta T."/>
            <person name="Park D."/>
            <person name="Pearson M."/>
            <person name="Richards J."/>
            <person name="Roberts A."/>
            <person name="Saif S."/>
            <person name="Shea T.D."/>
            <person name="Shenoy N."/>
            <person name="Sisk P."/>
            <person name="Stolte C."/>
            <person name="Sykes S.N."/>
            <person name="Walk T."/>
            <person name="White J."/>
            <person name="Yandava C."/>
            <person name="Izard J."/>
            <person name="Baranova O.V."/>
            <person name="Blanton J.M."/>
            <person name="Tanner A.C."/>
            <person name="Dewhirst F."/>
            <person name="Haas B."/>
            <person name="Nusbaum C."/>
            <person name="Birren B."/>
        </authorList>
    </citation>
    <scope>NUCLEOTIDE SEQUENCE [LARGE SCALE GENOMIC DNA]</scope>
    <source>
        <strain evidence="3 4">ATCC 29453</strain>
    </source>
</reference>
<dbReference type="OrthoDB" id="9806902at2"/>
<feature type="domain" description="Serine aminopeptidase S33" evidence="1">
    <location>
        <begin position="32"/>
        <end position="265"/>
    </location>
</feature>
<name>V9HMF1_9NEIS</name>
<dbReference type="STRING" id="641147.HMPREF9021_00982"/>
<dbReference type="SUPFAM" id="SSF53335">
    <property type="entry name" value="S-adenosyl-L-methionine-dependent methyltransferases"/>
    <property type="match status" value="1"/>
</dbReference>
<dbReference type="InterPro" id="IPR022744">
    <property type="entry name" value="MeTrfase_dom_put"/>
</dbReference>
<dbReference type="HOGENOM" id="CLU_038914_0_0_4"/>
<dbReference type="InterPro" id="IPR029058">
    <property type="entry name" value="AB_hydrolase_fold"/>
</dbReference>
<evidence type="ECO:0000313" key="3">
    <source>
        <dbReference type="EMBL" id="EFG31150.1"/>
    </source>
</evidence>
<dbReference type="Proteomes" id="UP000017813">
    <property type="component" value="Unassembled WGS sequence"/>
</dbReference>
<dbReference type="Pfam" id="PF12146">
    <property type="entry name" value="Hydrolase_4"/>
    <property type="match status" value="1"/>
</dbReference>
<dbReference type="RefSeq" id="WP_002641961.1">
    <property type="nucleotide sequence ID" value="NZ_CP019448.1"/>
</dbReference>
<gene>
    <name evidence="3" type="ORF">HMPREF9021_00982</name>
</gene>
<dbReference type="InterPro" id="IPR051044">
    <property type="entry name" value="MAG_DAG_Lipase"/>
</dbReference>
<comment type="caution">
    <text evidence="3">The sequence shown here is derived from an EMBL/GenBank/DDBJ whole genome shotgun (WGS) entry which is preliminary data.</text>
</comment>
<dbReference type="EMBL" id="ADCY02000032">
    <property type="protein sequence ID" value="EFG31150.1"/>
    <property type="molecule type" value="Genomic_DNA"/>
</dbReference>
<dbReference type="PANTHER" id="PTHR11614">
    <property type="entry name" value="PHOSPHOLIPASE-RELATED"/>
    <property type="match status" value="1"/>
</dbReference>
<dbReference type="InterPro" id="IPR022742">
    <property type="entry name" value="Hydrolase_4"/>
</dbReference>
<evidence type="ECO:0008006" key="5">
    <source>
        <dbReference type="Google" id="ProtNLM"/>
    </source>
</evidence>